<accession>A0A1Q5P3I1</accession>
<evidence type="ECO:0000313" key="2">
    <source>
        <dbReference type="Proteomes" id="UP000186524"/>
    </source>
</evidence>
<dbReference type="STRING" id="1714354.BLL40_08060"/>
<reference evidence="1 2" key="1">
    <citation type="submission" date="2016-12" db="EMBL/GenBank/DDBJ databases">
        <title>Domibacillus sp. SAOS 44 whole genome sequencing.</title>
        <authorList>
            <person name="Verma A."/>
            <person name="Krishnamurthi S."/>
        </authorList>
    </citation>
    <scope>NUCLEOTIDE SEQUENCE [LARGE SCALE GENOMIC DNA]</scope>
    <source>
        <strain evidence="1 2">SAOS 44</strain>
    </source>
</reference>
<keyword evidence="2" id="KW-1185">Reference proteome</keyword>
<dbReference type="RefSeq" id="WP_073711407.1">
    <property type="nucleotide sequence ID" value="NZ_MRWQ01000006.1"/>
</dbReference>
<gene>
    <name evidence="1" type="ORF">BLL40_08060</name>
</gene>
<sequence length="298" mass="34355">MTKLNNDHLLGNIQKFSGEPCKLYNEKGEFVSKGQIKISMPFLDTMRRYQIHSPVKDDNQIDLIIKNLSYKQINRGNYTIRSIVGDDDSYLKVEIKNLELEKVSDKLTQRIDPSVSVITKVDKTAYDDFHKKLEALDWPNILIPPGCKGGDKATQADAFESMCQEIVLKWGAKNFGAIGKGTDRGRDATFLIEAHSWIPISTNYSNSWVLQCKYSNNYSNLSTKDIYEELVKVLMHKPDYFLLMTNRKVTNDFNDWLESLNGLDYYIPFKVVFIGKEELEEILSMPTMLSIREKYFNS</sequence>
<evidence type="ECO:0000313" key="1">
    <source>
        <dbReference type="EMBL" id="OKL36682.1"/>
    </source>
</evidence>
<proteinExistence type="predicted"/>
<comment type="caution">
    <text evidence="1">The sequence shown here is derived from an EMBL/GenBank/DDBJ whole genome shotgun (WGS) entry which is preliminary data.</text>
</comment>
<protein>
    <recommendedName>
        <fullName evidence="3">Restriction endonuclease type IV Mrr domain-containing protein</fullName>
    </recommendedName>
</protein>
<evidence type="ECO:0008006" key="3">
    <source>
        <dbReference type="Google" id="ProtNLM"/>
    </source>
</evidence>
<dbReference type="EMBL" id="MRWQ01000006">
    <property type="protein sequence ID" value="OKL36682.1"/>
    <property type="molecule type" value="Genomic_DNA"/>
</dbReference>
<dbReference type="AlphaFoldDB" id="A0A1Q5P3I1"/>
<dbReference type="Proteomes" id="UP000186524">
    <property type="component" value="Unassembled WGS sequence"/>
</dbReference>
<name>A0A1Q5P3I1_9BACI</name>
<organism evidence="1 2">
    <name type="scientific">Domibacillus mangrovi</name>
    <dbReference type="NCBI Taxonomy" id="1714354"/>
    <lineage>
        <taxon>Bacteria</taxon>
        <taxon>Bacillati</taxon>
        <taxon>Bacillota</taxon>
        <taxon>Bacilli</taxon>
        <taxon>Bacillales</taxon>
        <taxon>Bacillaceae</taxon>
        <taxon>Domibacillus</taxon>
    </lineage>
</organism>
<dbReference type="OrthoDB" id="2966206at2"/>